<dbReference type="SMART" id="SM00448">
    <property type="entry name" value="REC"/>
    <property type="match status" value="1"/>
</dbReference>
<dbReference type="GO" id="GO:0009893">
    <property type="term" value="P:positive regulation of metabolic process"/>
    <property type="evidence" value="ECO:0007669"/>
    <property type="project" value="UniProtKB-ARBA"/>
</dbReference>
<keyword evidence="10" id="KW-1185">Reference proteome</keyword>
<comment type="caution">
    <text evidence="9">The sequence shown here is derived from an EMBL/GenBank/DDBJ whole genome shotgun (WGS) entry which is preliminary data.</text>
</comment>
<keyword evidence="5" id="KW-0804">Transcription</keyword>
<dbReference type="Pfam" id="PF12833">
    <property type="entry name" value="HTH_18"/>
    <property type="match status" value="1"/>
</dbReference>
<keyword evidence="4 9" id="KW-0238">DNA-binding</keyword>
<dbReference type="PANTHER" id="PTHR48111:SF1">
    <property type="entry name" value="TWO-COMPONENT RESPONSE REGULATOR ORR33"/>
    <property type="match status" value="1"/>
</dbReference>
<gene>
    <name evidence="9" type="ORF">SAMN05216577_12947</name>
</gene>
<evidence type="ECO:0000313" key="9">
    <source>
        <dbReference type="EMBL" id="SFD56903.1"/>
    </source>
</evidence>
<dbReference type="Gene3D" id="1.10.10.60">
    <property type="entry name" value="Homeodomain-like"/>
    <property type="match status" value="1"/>
</dbReference>
<evidence type="ECO:0000256" key="3">
    <source>
        <dbReference type="ARBA" id="ARBA00023015"/>
    </source>
</evidence>
<name>A0AAQ1QZ23_9PSED</name>
<evidence type="ECO:0000256" key="6">
    <source>
        <dbReference type="PROSITE-ProRule" id="PRU00169"/>
    </source>
</evidence>
<evidence type="ECO:0000256" key="4">
    <source>
        <dbReference type="ARBA" id="ARBA00023125"/>
    </source>
</evidence>
<dbReference type="PROSITE" id="PS01124">
    <property type="entry name" value="HTH_ARAC_FAMILY_2"/>
    <property type="match status" value="1"/>
</dbReference>
<dbReference type="InterPro" id="IPR039420">
    <property type="entry name" value="WalR-like"/>
</dbReference>
<protein>
    <submittedName>
        <fullName evidence="9">DNA-binding response regulator, OmpR family, contains REC and winged-helix (WHTH) domain</fullName>
    </submittedName>
</protein>
<dbReference type="InterPro" id="IPR011006">
    <property type="entry name" value="CheY-like_superfamily"/>
</dbReference>
<organism evidence="9 10">
    <name type="scientific">Pseudomonas citronellolis</name>
    <dbReference type="NCBI Taxonomy" id="53408"/>
    <lineage>
        <taxon>Bacteria</taxon>
        <taxon>Pseudomonadati</taxon>
        <taxon>Pseudomonadota</taxon>
        <taxon>Gammaproteobacteria</taxon>
        <taxon>Pseudomonadales</taxon>
        <taxon>Pseudomonadaceae</taxon>
        <taxon>Pseudomonas</taxon>
    </lineage>
</organism>
<dbReference type="EMBL" id="FOLS01000029">
    <property type="protein sequence ID" value="SFD56903.1"/>
    <property type="molecule type" value="Genomic_DNA"/>
</dbReference>
<dbReference type="Proteomes" id="UP000183385">
    <property type="component" value="Unassembled WGS sequence"/>
</dbReference>
<evidence type="ECO:0000256" key="5">
    <source>
        <dbReference type="ARBA" id="ARBA00023163"/>
    </source>
</evidence>
<evidence type="ECO:0000256" key="2">
    <source>
        <dbReference type="ARBA" id="ARBA00023012"/>
    </source>
</evidence>
<dbReference type="SUPFAM" id="SSF46689">
    <property type="entry name" value="Homeodomain-like"/>
    <property type="match status" value="2"/>
</dbReference>
<reference evidence="9 10" key="1">
    <citation type="submission" date="2016-10" db="EMBL/GenBank/DDBJ databases">
        <authorList>
            <person name="Varghese N."/>
            <person name="Submissions S."/>
        </authorList>
    </citation>
    <scope>NUCLEOTIDE SEQUENCE [LARGE SCALE GENOMIC DNA]</scope>
    <source>
        <strain evidence="9 10">LMG 18378</strain>
    </source>
</reference>
<dbReference type="AlphaFoldDB" id="A0AAQ1QZ23"/>
<dbReference type="PANTHER" id="PTHR48111">
    <property type="entry name" value="REGULATOR OF RPOS"/>
    <property type="match status" value="1"/>
</dbReference>
<evidence type="ECO:0000256" key="1">
    <source>
        <dbReference type="ARBA" id="ARBA00022553"/>
    </source>
</evidence>
<dbReference type="GO" id="GO:0032993">
    <property type="term" value="C:protein-DNA complex"/>
    <property type="evidence" value="ECO:0007669"/>
    <property type="project" value="TreeGrafter"/>
</dbReference>
<dbReference type="GO" id="GO:0005829">
    <property type="term" value="C:cytosol"/>
    <property type="evidence" value="ECO:0007669"/>
    <property type="project" value="TreeGrafter"/>
</dbReference>
<dbReference type="SUPFAM" id="SSF52172">
    <property type="entry name" value="CheY-like"/>
    <property type="match status" value="1"/>
</dbReference>
<dbReference type="GO" id="GO:0000976">
    <property type="term" value="F:transcription cis-regulatory region binding"/>
    <property type="evidence" value="ECO:0007669"/>
    <property type="project" value="TreeGrafter"/>
</dbReference>
<feature type="modified residue" description="4-aspartylphosphate" evidence="6">
    <location>
        <position position="62"/>
    </location>
</feature>
<sequence length="258" mass="28675">MLGRKPVTTDRPHILLIDDSPEEIRPLLHLLHAQPWRISVVTEAQQGYQRALALQPDLVLLDVRMPKMSGFSVCRLLREAPATRDIPVIFLTSANDLEERLEGFSLGGVDYVLKPFEAEEVLARVRLHLQLTRRAAPASEEGSPASGDEILLRAVLRYIDENLAQLPGLAEIARSVGTHEKRLSAIFRRHLGCTVFAHVRQARLRKAQELLAGSRMSVQDIADLVGFSSACNFTTAFREQQGVTPSEFRQQALAGSGR</sequence>
<evidence type="ECO:0000313" key="10">
    <source>
        <dbReference type="Proteomes" id="UP000183385"/>
    </source>
</evidence>
<dbReference type="Pfam" id="PF00072">
    <property type="entry name" value="Response_reg"/>
    <property type="match status" value="1"/>
</dbReference>
<keyword evidence="3" id="KW-0805">Transcription regulation</keyword>
<feature type="domain" description="Response regulatory" evidence="8">
    <location>
        <begin position="13"/>
        <end position="129"/>
    </location>
</feature>
<dbReference type="RefSeq" id="WP_074983824.1">
    <property type="nucleotide sequence ID" value="NZ_FOLS01000029.1"/>
</dbReference>
<dbReference type="GO" id="GO:0000156">
    <property type="term" value="F:phosphorelay response regulator activity"/>
    <property type="evidence" value="ECO:0007669"/>
    <property type="project" value="TreeGrafter"/>
</dbReference>
<dbReference type="InterPro" id="IPR018060">
    <property type="entry name" value="HTH_AraC"/>
</dbReference>
<keyword evidence="1 6" id="KW-0597">Phosphoprotein</keyword>
<accession>A0AAQ1QZ23</accession>
<keyword evidence="2" id="KW-0902">Two-component regulatory system</keyword>
<dbReference type="GO" id="GO:0003700">
    <property type="term" value="F:DNA-binding transcription factor activity"/>
    <property type="evidence" value="ECO:0007669"/>
    <property type="project" value="InterPro"/>
</dbReference>
<dbReference type="Gene3D" id="3.40.50.2300">
    <property type="match status" value="1"/>
</dbReference>
<dbReference type="PROSITE" id="PS50110">
    <property type="entry name" value="RESPONSE_REGULATORY"/>
    <property type="match status" value="1"/>
</dbReference>
<dbReference type="CDD" id="cd19920">
    <property type="entry name" value="REC_PA4781-like"/>
    <property type="match status" value="1"/>
</dbReference>
<dbReference type="InterPro" id="IPR020449">
    <property type="entry name" value="Tscrpt_reg_AraC-type_HTH"/>
</dbReference>
<evidence type="ECO:0000259" key="7">
    <source>
        <dbReference type="PROSITE" id="PS01124"/>
    </source>
</evidence>
<dbReference type="PRINTS" id="PR00032">
    <property type="entry name" value="HTHARAC"/>
</dbReference>
<dbReference type="InterPro" id="IPR009057">
    <property type="entry name" value="Homeodomain-like_sf"/>
</dbReference>
<dbReference type="InterPro" id="IPR018062">
    <property type="entry name" value="HTH_AraC-typ_CS"/>
</dbReference>
<proteinExistence type="predicted"/>
<dbReference type="PROSITE" id="PS00041">
    <property type="entry name" value="HTH_ARAC_FAMILY_1"/>
    <property type="match status" value="1"/>
</dbReference>
<dbReference type="InterPro" id="IPR001789">
    <property type="entry name" value="Sig_transdc_resp-reg_receiver"/>
</dbReference>
<feature type="domain" description="HTH araC/xylS-type" evidence="7">
    <location>
        <begin position="153"/>
        <end position="251"/>
    </location>
</feature>
<dbReference type="SMART" id="SM00342">
    <property type="entry name" value="HTH_ARAC"/>
    <property type="match status" value="1"/>
</dbReference>
<evidence type="ECO:0000259" key="8">
    <source>
        <dbReference type="PROSITE" id="PS50110"/>
    </source>
</evidence>